<organism evidence="3 4">
    <name type="scientific">Streptomyces liliifuscus</name>
    <dbReference type="NCBI Taxonomy" id="2797636"/>
    <lineage>
        <taxon>Bacteria</taxon>
        <taxon>Bacillati</taxon>
        <taxon>Actinomycetota</taxon>
        <taxon>Actinomycetes</taxon>
        <taxon>Kitasatosporales</taxon>
        <taxon>Streptomycetaceae</taxon>
        <taxon>Streptomyces</taxon>
    </lineage>
</organism>
<sequence>MLSDDVLDRMLRNSDPDPGDTATDPNSPTAERILAQVRRRTRQRRRRTLILAPVVALVVAGATAGTYAWVAGDGKGHTLDSTGLVCVGPAQGDAVVGFDPGADDPVTVCRQQWPEMFGRSAPDALTACVDSSLQGSIKVYPGGKDQCARHRADPYLGPTREQLGLSRVRADLKEQFADRTCIPHPELRKVIGGLFARHGLDGWKTGHFQTAGKEPEGPCADIGFIDEPERVIWLGDHKDGAPINWP</sequence>
<keyword evidence="4" id="KW-1185">Reference proteome</keyword>
<protein>
    <submittedName>
        <fullName evidence="3">Uncharacterized protein</fullName>
    </submittedName>
</protein>
<evidence type="ECO:0000256" key="1">
    <source>
        <dbReference type="SAM" id="MobiDB-lite"/>
    </source>
</evidence>
<feature type="compositionally biased region" description="Basic and acidic residues" evidence="1">
    <location>
        <begin position="1"/>
        <end position="15"/>
    </location>
</feature>
<gene>
    <name evidence="3" type="ORF">JEQ17_45910</name>
</gene>
<accession>A0A7T7RGS1</accession>
<evidence type="ECO:0000313" key="4">
    <source>
        <dbReference type="Proteomes" id="UP000595636"/>
    </source>
</evidence>
<feature type="region of interest" description="Disordered" evidence="1">
    <location>
        <begin position="1"/>
        <end position="28"/>
    </location>
</feature>
<dbReference type="AlphaFoldDB" id="A0A7T7RGS1"/>
<keyword evidence="2" id="KW-1133">Transmembrane helix</keyword>
<reference evidence="3 4" key="1">
    <citation type="submission" date="2020-12" db="EMBL/GenBank/DDBJ databases">
        <title>A novel species.</title>
        <authorList>
            <person name="Li K."/>
        </authorList>
    </citation>
    <scope>NUCLEOTIDE SEQUENCE [LARGE SCALE GENOMIC DNA]</scope>
    <source>
        <strain evidence="3 4">ZYC-3</strain>
    </source>
</reference>
<keyword evidence="2" id="KW-0812">Transmembrane</keyword>
<feature type="transmembrane region" description="Helical" evidence="2">
    <location>
        <begin position="48"/>
        <end position="70"/>
    </location>
</feature>
<proteinExistence type="predicted"/>
<dbReference type="EMBL" id="CP066831">
    <property type="protein sequence ID" value="QQM46035.1"/>
    <property type="molecule type" value="Genomic_DNA"/>
</dbReference>
<name>A0A7T7RGS1_9ACTN</name>
<dbReference type="Proteomes" id="UP000595636">
    <property type="component" value="Chromosome"/>
</dbReference>
<evidence type="ECO:0000313" key="3">
    <source>
        <dbReference type="EMBL" id="QQM46035.1"/>
    </source>
</evidence>
<keyword evidence="2" id="KW-0472">Membrane</keyword>
<evidence type="ECO:0000256" key="2">
    <source>
        <dbReference type="SAM" id="Phobius"/>
    </source>
</evidence>
<dbReference type="KEGG" id="slf:JEQ17_45910"/>
<dbReference type="RefSeq" id="WP_200400870.1">
    <property type="nucleotide sequence ID" value="NZ_CP066831.1"/>
</dbReference>